<proteinExistence type="predicted"/>
<protein>
    <submittedName>
        <fullName evidence="2">Uncharacterized protein</fullName>
    </submittedName>
</protein>
<organism evidence="2 3">
    <name type="scientific">Sphingomonas spermidinifaciens</name>
    <dbReference type="NCBI Taxonomy" id="1141889"/>
    <lineage>
        <taxon>Bacteria</taxon>
        <taxon>Pseudomonadati</taxon>
        <taxon>Pseudomonadota</taxon>
        <taxon>Alphaproteobacteria</taxon>
        <taxon>Sphingomonadales</taxon>
        <taxon>Sphingomonadaceae</taxon>
        <taxon>Sphingomonas</taxon>
    </lineage>
</organism>
<feature type="compositionally biased region" description="Basic and acidic residues" evidence="1">
    <location>
        <begin position="20"/>
        <end position="39"/>
    </location>
</feature>
<feature type="region of interest" description="Disordered" evidence="1">
    <location>
        <begin position="1"/>
        <end position="39"/>
    </location>
</feature>
<dbReference type="EMBL" id="NWMW01000001">
    <property type="protein sequence ID" value="PCD02962.1"/>
    <property type="molecule type" value="Genomic_DNA"/>
</dbReference>
<sequence>MWPLCRDPDAGRRRTQPLAHGDESIVTRDDGNGQRTDPERPLYRWAMNAKLGAISGDAC</sequence>
<evidence type="ECO:0000313" key="2">
    <source>
        <dbReference type="EMBL" id="PCD02962.1"/>
    </source>
</evidence>
<evidence type="ECO:0000313" key="3">
    <source>
        <dbReference type="Proteomes" id="UP000218366"/>
    </source>
</evidence>
<accession>A0A2A4B4T4</accession>
<evidence type="ECO:0000256" key="1">
    <source>
        <dbReference type="SAM" id="MobiDB-lite"/>
    </source>
</evidence>
<name>A0A2A4B4T4_9SPHN</name>
<feature type="compositionally biased region" description="Basic and acidic residues" evidence="1">
    <location>
        <begin position="1"/>
        <end position="12"/>
    </location>
</feature>
<comment type="caution">
    <text evidence="2">The sequence shown here is derived from an EMBL/GenBank/DDBJ whole genome shotgun (WGS) entry which is preliminary data.</text>
</comment>
<dbReference type="Proteomes" id="UP000218366">
    <property type="component" value="Unassembled WGS sequence"/>
</dbReference>
<dbReference type="AlphaFoldDB" id="A0A2A4B4T4"/>
<reference evidence="2 3" key="1">
    <citation type="submission" date="2017-09" db="EMBL/GenBank/DDBJ databases">
        <title>Sphingomonas spermidinifaciens 9NM-10, whole genome shotgun sequence.</title>
        <authorList>
            <person name="Feng G."/>
            <person name="Zhu H."/>
        </authorList>
    </citation>
    <scope>NUCLEOTIDE SEQUENCE [LARGE SCALE GENOMIC DNA]</scope>
    <source>
        <strain evidence="2 3">9NM-10</strain>
    </source>
</reference>
<gene>
    <name evidence="2" type="ORF">COC42_00535</name>
</gene>
<keyword evidence="3" id="KW-1185">Reference proteome</keyword>